<dbReference type="Proteomes" id="UP001139981">
    <property type="component" value="Unassembled WGS sequence"/>
</dbReference>
<name>A0ACC1LZI4_9FUNG</name>
<organism evidence="1 2">
    <name type="scientific">Coemansia aciculifera</name>
    <dbReference type="NCBI Taxonomy" id="417176"/>
    <lineage>
        <taxon>Eukaryota</taxon>
        <taxon>Fungi</taxon>
        <taxon>Fungi incertae sedis</taxon>
        <taxon>Zoopagomycota</taxon>
        <taxon>Kickxellomycotina</taxon>
        <taxon>Kickxellomycetes</taxon>
        <taxon>Kickxellales</taxon>
        <taxon>Kickxellaceae</taxon>
        <taxon>Coemansia</taxon>
    </lineage>
</organism>
<sequence>MSANSSRHWVEFGVPGDRIRVSRVGLGAMGLTGAYGAATTDSSLALLDHAVNVGCMFWDTADTYGQGANEALVGRALRQHSSCGDKIVVCTKFGFGFADTTVDESSGRVVMEGINGSPEYIRRAVEGSLRRLGVDRIDVYYQHRVDPKVPIEETVAAMAQLVDEGKVRFLGLSECSAQTLRRAYAVHPIAAVQSEYNAWTLDVESNGVLDACRELGVTFVAYSPLGRGFLSGQLRSFDDLEPGDRRRQHPRFQPENFEQNLELVKSFGRVAERKQLSTGQVALAWVLAQEDNLIVIPGTRQKKYLDENVKSLDVVLSPEDLAELRKAVDSAAVAGDRYPEGMMRHLDK</sequence>
<comment type="caution">
    <text evidence="1">The sequence shown here is derived from an EMBL/GenBank/DDBJ whole genome shotgun (WGS) entry which is preliminary data.</text>
</comment>
<evidence type="ECO:0000313" key="1">
    <source>
        <dbReference type="EMBL" id="KAJ2890275.1"/>
    </source>
</evidence>
<accession>A0ACC1LZI4</accession>
<gene>
    <name evidence="1" type="ORF">IWW38_004226</name>
</gene>
<protein>
    <submittedName>
        <fullName evidence="1">Uncharacterized protein</fullName>
    </submittedName>
</protein>
<reference evidence="1" key="1">
    <citation type="submission" date="2022-07" db="EMBL/GenBank/DDBJ databases">
        <title>Phylogenomic reconstructions and comparative analyses of Kickxellomycotina fungi.</title>
        <authorList>
            <person name="Reynolds N.K."/>
            <person name="Stajich J.E."/>
            <person name="Barry K."/>
            <person name="Grigoriev I.V."/>
            <person name="Crous P."/>
            <person name="Smith M.E."/>
        </authorList>
    </citation>
    <scope>NUCLEOTIDE SEQUENCE</scope>
    <source>
        <strain evidence="1">CBS 190363</strain>
    </source>
</reference>
<dbReference type="EMBL" id="JANBVB010001424">
    <property type="protein sequence ID" value="KAJ2890275.1"/>
    <property type="molecule type" value="Genomic_DNA"/>
</dbReference>
<evidence type="ECO:0000313" key="2">
    <source>
        <dbReference type="Proteomes" id="UP001139981"/>
    </source>
</evidence>
<proteinExistence type="predicted"/>
<keyword evidence="2" id="KW-1185">Reference proteome</keyword>